<reference evidence="1 2" key="1">
    <citation type="submission" date="2020-08" db="EMBL/GenBank/DDBJ databases">
        <title>Genomic Encyclopedia of Type Strains, Phase IV (KMG-V): Genome sequencing to study the core and pangenomes of soil and plant-associated prokaryotes.</title>
        <authorList>
            <person name="Whitman W."/>
        </authorList>
    </citation>
    <scope>NUCLEOTIDE SEQUENCE [LARGE SCALE GENOMIC DNA]</scope>
    <source>
        <strain evidence="1 2">X5P3</strain>
    </source>
</reference>
<evidence type="ECO:0008006" key="3">
    <source>
        <dbReference type="Google" id="ProtNLM"/>
    </source>
</evidence>
<organism evidence="1 2">
    <name type="scientific">Granulicella mallensis</name>
    <dbReference type="NCBI Taxonomy" id="940614"/>
    <lineage>
        <taxon>Bacteria</taxon>
        <taxon>Pseudomonadati</taxon>
        <taxon>Acidobacteriota</taxon>
        <taxon>Terriglobia</taxon>
        <taxon>Terriglobales</taxon>
        <taxon>Acidobacteriaceae</taxon>
        <taxon>Granulicella</taxon>
    </lineage>
</organism>
<dbReference type="Proteomes" id="UP000584867">
    <property type="component" value="Unassembled WGS sequence"/>
</dbReference>
<dbReference type="EMBL" id="JACHIO010000011">
    <property type="protein sequence ID" value="MBB5064565.1"/>
    <property type="molecule type" value="Genomic_DNA"/>
</dbReference>
<comment type="caution">
    <text evidence="1">The sequence shown here is derived from an EMBL/GenBank/DDBJ whole genome shotgun (WGS) entry which is preliminary data.</text>
</comment>
<sequence>MSGIRYDGNITTAAQNVPLGAAAPMYTMPYAQVTVYEYGTPPLTLATLFADGALTEPILNPITTDSQGRFGFWIVAGVYSYTAKSANGVLIGNYNLTLTAPQGPMGTPATVAIGTVGTGAPGSAASVSNSGTQSAAVFNFEIPQGPVGPTGAQGPTGATGASGANGVASMAQLASLRVNEPTLQNFYNPANAVANSFVSHVDGTINTLANFTATGFIVANAGGSMTSSLPLANNGNAGVAFYDGNLTFISGLSPTTTTFSVPATAAYVRLTWQTSVLAAAVGLVMVIAGTVLPSPAIAFGTYATNIIDSKDLMTVAQAQAAVAAGQPLVINLFDLNRITVGAYNTLTNAIDPTQTTLYVSGNMPVVGGQTYTMAKGTGGASNSSFGGAWLDAAKNVISTFATPETDGENFTAPAKAVYFLFTGVLASSEGGPAVQMFTAGTTVPSPYIPFGRSTPTPTAATYSTGNGKNIGVLGDSFSAWFNNEWQNIVLARTGANLTFQDSRGGRQWTQALECYGTVTPGAALSTYSTTYPIIDQTNFAFNLTGRAPQISTLGNTLAQNLATTELLIIELGENDSTYAVGAPSDPTTAGTLWGNMRWVVEAYLTAKPTLRIVMIGNTYRGDAPTLAAQQAVAAAEKAFAQSYAIPYLDLFNVGGNSLFTNTAYTRTDFIHPNDFNFQNVYAPAVANFIQQWL</sequence>
<protein>
    <recommendedName>
        <fullName evidence="3">SGNH hydrolase-type esterase domain-containing protein</fullName>
    </recommendedName>
</protein>
<dbReference type="GO" id="GO:0016788">
    <property type="term" value="F:hydrolase activity, acting on ester bonds"/>
    <property type="evidence" value="ECO:0007669"/>
    <property type="project" value="UniProtKB-ARBA"/>
</dbReference>
<dbReference type="RefSeq" id="WP_184256560.1">
    <property type="nucleotide sequence ID" value="NZ_JACHIO010000011.1"/>
</dbReference>
<evidence type="ECO:0000313" key="2">
    <source>
        <dbReference type="Proteomes" id="UP000584867"/>
    </source>
</evidence>
<evidence type="ECO:0000313" key="1">
    <source>
        <dbReference type="EMBL" id="MBB5064565.1"/>
    </source>
</evidence>
<name>A0A7W8EBI8_9BACT</name>
<dbReference type="Gene3D" id="3.40.50.1110">
    <property type="entry name" value="SGNH hydrolase"/>
    <property type="match status" value="1"/>
</dbReference>
<dbReference type="SUPFAM" id="SSF52266">
    <property type="entry name" value="SGNH hydrolase"/>
    <property type="match status" value="1"/>
</dbReference>
<dbReference type="AlphaFoldDB" id="A0A7W8EBI8"/>
<accession>A0A7W8EBI8</accession>
<proteinExistence type="predicted"/>
<dbReference type="InterPro" id="IPR036514">
    <property type="entry name" value="SGNH_hydro_sf"/>
</dbReference>
<gene>
    <name evidence="1" type="ORF">HDF15_002923</name>
</gene>